<dbReference type="RefSeq" id="WP_182297354.1">
    <property type="nucleotide sequence ID" value="NZ_CP059851.1"/>
</dbReference>
<reference evidence="3 4" key="1">
    <citation type="submission" date="2020-07" db="EMBL/GenBank/DDBJ databases">
        <title>Complete genome sequence for Sandaracinobacter sp. M6.</title>
        <authorList>
            <person name="Tang Y."/>
            <person name="Liu Q."/>
            <person name="Guo Z."/>
            <person name="Lei P."/>
            <person name="Huang B."/>
        </authorList>
    </citation>
    <scope>NUCLEOTIDE SEQUENCE [LARGE SCALE GENOMIC DNA]</scope>
    <source>
        <strain evidence="3 4">M6</strain>
    </source>
</reference>
<dbReference type="KEGG" id="sand:H3309_03255"/>
<organism evidence="3 4">
    <name type="scientific">Sandaracinobacteroides saxicola</name>
    <dbReference type="NCBI Taxonomy" id="2759707"/>
    <lineage>
        <taxon>Bacteria</taxon>
        <taxon>Pseudomonadati</taxon>
        <taxon>Pseudomonadota</taxon>
        <taxon>Alphaproteobacteria</taxon>
        <taxon>Sphingomonadales</taxon>
        <taxon>Sphingosinicellaceae</taxon>
        <taxon>Sandaracinobacteroides</taxon>
    </lineage>
</organism>
<accession>A0A7G5IJI9</accession>
<name>A0A7G5IJI9_9SPHN</name>
<evidence type="ECO:0000256" key="1">
    <source>
        <dbReference type="ARBA" id="ARBA00009981"/>
    </source>
</evidence>
<dbReference type="SUPFAM" id="SSF143120">
    <property type="entry name" value="YefM-like"/>
    <property type="match status" value="1"/>
</dbReference>
<dbReference type="NCBIfam" id="TIGR01552">
    <property type="entry name" value="phd_fam"/>
    <property type="match status" value="1"/>
</dbReference>
<proteinExistence type="inferred from homology"/>
<dbReference type="Gene3D" id="3.40.1620.10">
    <property type="entry name" value="YefM-like domain"/>
    <property type="match status" value="1"/>
</dbReference>
<keyword evidence="4" id="KW-1185">Reference proteome</keyword>
<evidence type="ECO:0000256" key="2">
    <source>
        <dbReference type="RuleBase" id="RU362080"/>
    </source>
</evidence>
<dbReference type="AlphaFoldDB" id="A0A7G5IJI9"/>
<comment type="similarity">
    <text evidence="1 2">Belongs to the phD/YefM antitoxin family.</text>
</comment>
<gene>
    <name evidence="3" type="ORF">H3309_03255</name>
</gene>
<dbReference type="InterPro" id="IPR006442">
    <property type="entry name" value="Antitoxin_Phd/YefM"/>
</dbReference>
<protein>
    <recommendedName>
        <fullName evidence="2">Antitoxin</fullName>
    </recommendedName>
</protein>
<dbReference type="InterPro" id="IPR036165">
    <property type="entry name" value="YefM-like_sf"/>
</dbReference>
<comment type="function">
    <text evidence="2">Antitoxin component of a type II toxin-antitoxin (TA) system.</text>
</comment>
<evidence type="ECO:0000313" key="4">
    <source>
        <dbReference type="Proteomes" id="UP000515292"/>
    </source>
</evidence>
<sequence>MASLSVAQAKDQLPAMLRRVEAGEIITITRNGKPVATVTPIDEAAEKQARRKALNDRIRAFAQTLPPQSDSVAMIRGMRGHDDGLPWE</sequence>
<dbReference type="Proteomes" id="UP000515292">
    <property type="component" value="Chromosome"/>
</dbReference>
<dbReference type="EMBL" id="CP059851">
    <property type="protein sequence ID" value="QMW23531.1"/>
    <property type="molecule type" value="Genomic_DNA"/>
</dbReference>
<dbReference type="Pfam" id="PF02604">
    <property type="entry name" value="PhdYeFM_antitox"/>
    <property type="match status" value="1"/>
</dbReference>
<evidence type="ECO:0000313" key="3">
    <source>
        <dbReference type="EMBL" id="QMW23531.1"/>
    </source>
</evidence>